<dbReference type="Proteomes" id="UP001197741">
    <property type="component" value="Unassembled WGS sequence"/>
</dbReference>
<dbReference type="EC" id="3.1.21.-" evidence="1"/>
<dbReference type="GO" id="GO:0016787">
    <property type="term" value="F:hydrolase activity"/>
    <property type="evidence" value="ECO:0007669"/>
    <property type="project" value="UniProtKB-KW"/>
</dbReference>
<gene>
    <name evidence="1" type="ORF">LIZ82_00710</name>
</gene>
<dbReference type="Pfam" id="PF09556">
    <property type="entry name" value="RE_HaeIII"/>
    <property type="match status" value="1"/>
</dbReference>
<dbReference type="EMBL" id="JAJCJQ010000001">
    <property type="protein sequence ID" value="MCB6959417.1"/>
    <property type="molecule type" value="Genomic_DNA"/>
</dbReference>
<name>A0AAW4UIW8_9FIRM</name>
<dbReference type="AlphaFoldDB" id="A0AAW4UIW8"/>
<reference evidence="1" key="1">
    <citation type="submission" date="2021-10" db="EMBL/GenBank/DDBJ databases">
        <title>Collection of gut derived symbiotic bacterial strains cultured from healthy donors.</title>
        <authorList>
            <person name="Lin H."/>
            <person name="Littmann E."/>
            <person name="Kohout C."/>
            <person name="Pamer E.G."/>
        </authorList>
    </citation>
    <scope>NUCLEOTIDE SEQUENCE</scope>
    <source>
        <strain evidence="1">DFI.7.28A</strain>
    </source>
</reference>
<dbReference type="GO" id="GO:0004519">
    <property type="term" value="F:endonuclease activity"/>
    <property type="evidence" value="ECO:0007669"/>
    <property type="project" value="UniProtKB-KW"/>
</dbReference>
<dbReference type="InterPro" id="IPR019059">
    <property type="entry name" value="Restrct_endonuc_II_HaeIII"/>
</dbReference>
<accession>A0AAW4UIW8</accession>
<proteinExistence type="predicted"/>
<protein>
    <submittedName>
        <fullName evidence="1">HaeIII family restriction endonuclease</fullName>
        <ecNumber evidence="1">3.1.21.-</ecNumber>
    </submittedName>
</protein>
<organism evidence="1 2">
    <name type="scientific">Agathobacter rectalis</name>
    <dbReference type="NCBI Taxonomy" id="39491"/>
    <lineage>
        <taxon>Bacteria</taxon>
        <taxon>Bacillati</taxon>
        <taxon>Bacillota</taxon>
        <taxon>Clostridia</taxon>
        <taxon>Lachnospirales</taxon>
        <taxon>Lachnospiraceae</taxon>
        <taxon>Agathobacter</taxon>
    </lineage>
</organism>
<keyword evidence="1" id="KW-0540">Nuclease</keyword>
<evidence type="ECO:0000313" key="2">
    <source>
        <dbReference type="Proteomes" id="UP001197741"/>
    </source>
</evidence>
<keyword evidence="1" id="KW-0378">Hydrolase</keyword>
<dbReference type="RefSeq" id="WP_306782645.1">
    <property type="nucleotide sequence ID" value="NZ_JAJCJQ010000001.1"/>
</dbReference>
<evidence type="ECO:0000313" key="1">
    <source>
        <dbReference type="EMBL" id="MCB6959417.1"/>
    </source>
</evidence>
<comment type="caution">
    <text evidence="1">The sequence shown here is derived from an EMBL/GenBank/DDBJ whole genome shotgun (WGS) entry which is preliminary data.</text>
</comment>
<keyword evidence="1" id="KW-0255">Endonuclease</keyword>
<sequence>METFKMTQSQQAMILGRACTLSLADKYGADKINIESNDIYIKSSVLFSYLDDDSLYNFMEAGRYTVDNLAEIYPYLSESNLKMDVKIICSNNQYSVNISEGNNSYNIYCQPKPNNSQSYSPIRASKEKDSYMVENFCNEWTGYNCSDEYVNEINLVAKMLAPKKDMSWDTAFGDDISEIYDTVLSAFAKEITRQCGLHEDFAGLMVKHFMRSTNVSSVEYNVKRRRVTFKNRSLVMPDEMYNNTIGRVILPCRLLSISKKPAVAAIALTFDNNWIIDMRIHKSTTKVYYGGLSFDIKVYENTENSILKQTVIK</sequence>